<protein>
    <submittedName>
        <fullName evidence="4">RRM domain-containing protein</fullName>
    </submittedName>
</protein>
<dbReference type="EMBL" id="CAMXCT020002243">
    <property type="protein sequence ID" value="CAL1150159.1"/>
    <property type="molecule type" value="Genomic_DNA"/>
</dbReference>
<evidence type="ECO:0000313" key="4">
    <source>
        <dbReference type="EMBL" id="CAL4784096.1"/>
    </source>
</evidence>
<dbReference type="EMBL" id="CAMXCT010002243">
    <property type="protein sequence ID" value="CAI3996784.1"/>
    <property type="molecule type" value="Genomic_DNA"/>
</dbReference>
<dbReference type="OrthoDB" id="446275at2759"/>
<reference evidence="2" key="1">
    <citation type="submission" date="2022-10" db="EMBL/GenBank/DDBJ databases">
        <authorList>
            <person name="Chen Y."/>
            <person name="Dougan E. K."/>
            <person name="Chan C."/>
            <person name="Rhodes N."/>
            <person name="Thang M."/>
        </authorList>
    </citation>
    <scope>NUCLEOTIDE SEQUENCE</scope>
</reference>
<accession>A0A9P1G0T8</accession>
<proteinExistence type="predicted"/>
<feature type="region of interest" description="Disordered" evidence="1">
    <location>
        <begin position="84"/>
        <end position="131"/>
    </location>
</feature>
<reference evidence="3" key="2">
    <citation type="submission" date="2024-04" db="EMBL/GenBank/DDBJ databases">
        <authorList>
            <person name="Chen Y."/>
            <person name="Shah S."/>
            <person name="Dougan E. K."/>
            <person name="Thang M."/>
            <person name="Chan C."/>
        </authorList>
    </citation>
    <scope>NUCLEOTIDE SEQUENCE [LARGE SCALE GENOMIC DNA]</scope>
</reference>
<comment type="caution">
    <text evidence="2">The sequence shown here is derived from an EMBL/GenBank/DDBJ whole genome shotgun (WGS) entry which is preliminary data.</text>
</comment>
<evidence type="ECO:0000313" key="3">
    <source>
        <dbReference type="EMBL" id="CAL1150159.1"/>
    </source>
</evidence>
<dbReference type="Proteomes" id="UP001152797">
    <property type="component" value="Unassembled WGS sequence"/>
</dbReference>
<organism evidence="2">
    <name type="scientific">Cladocopium goreaui</name>
    <dbReference type="NCBI Taxonomy" id="2562237"/>
    <lineage>
        <taxon>Eukaryota</taxon>
        <taxon>Sar</taxon>
        <taxon>Alveolata</taxon>
        <taxon>Dinophyceae</taxon>
        <taxon>Suessiales</taxon>
        <taxon>Symbiodiniaceae</taxon>
        <taxon>Cladocopium</taxon>
    </lineage>
</organism>
<name>A0A9P1G0T8_9DINO</name>
<evidence type="ECO:0000313" key="5">
    <source>
        <dbReference type="Proteomes" id="UP001152797"/>
    </source>
</evidence>
<feature type="compositionally biased region" description="Low complexity" evidence="1">
    <location>
        <begin position="19"/>
        <end position="33"/>
    </location>
</feature>
<gene>
    <name evidence="2" type="ORF">C1SCF055_LOCUS23228</name>
</gene>
<evidence type="ECO:0000313" key="2">
    <source>
        <dbReference type="EMBL" id="CAI3996784.1"/>
    </source>
</evidence>
<evidence type="ECO:0000256" key="1">
    <source>
        <dbReference type="SAM" id="MobiDB-lite"/>
    </source>
</evidence>
<feature type="region of interest" description="Disordered" evidence="1">
    <location>
        <begin position="1"/>
        <end position="36"/>
    </location>
</feature>
<keyword evidence="5" id="KW-1185">Reference proteome</keyword>
<feature type="compositionally biased region" description="Polar residues" evidence="1">
    <location>
        <begin position="120"/>
        <end position="130"/>
    </location>
</feature>
<dbReference type="AlphaFoldDB" id="A0A9P1G0T8"/>
<sequence length="576" mass="62809">MAAKRRCPTQNHGEVSQPAIIPAPASAGNAASAEEVEEVYPNLVENEEKADEEGATVVAAAQVEELIGPMDEEGEHLSANAAGEDDMVDSLTPPPSRLSAAAASCGQPLRGGKREREPSAQLTEPKQSRQAGIMRHVCSRVDPQQYAFVRGQKDPCVFRGAKTGIILLHHIDDIRAAGPDKTKTLAQLFEKELPRLCEVQAGELEREGTAVEYLGRTEIRTKDTTITKAVISAAGISAKDRSDVPSKQLNVLETEPLDGAQCNMYKSAVGSAIPLSPDRRDIQFAVKEAARRMSNPRTCDMQSVKNLAAYLQAHPAVSRLQGVSRAAREGIFLKDLITLDFGETCGQSALALEPNCEVCEFYLQGALQAKLLSSGEVKGTHPKSGTEVRQALPGFGMYEPPKGENILSTSKRINVKVPQINKQQTWKTPIPASVAWTHKQAEGAGKTATVNQGNAKVNAIKTLVLLSQVNAVAAQQQEINTWQLLILYVLAAIGTITVWLKVCQLSGQIAEWFFPLEPEELVPAQGAEIQLQIQGSQSEKEDEANMTLEELIRWRRQEERLIHGEDPDFGEERRLR</sequence>
<dbReference type="EMBL" id="CAMXCT030002243">
    <property type="protein sequence ID" value="CAL4784096.1"/>
    <property type="molecule type" value="Genomic_DNA"/>
</dbReference>